<comment type="caution">
    <text evidence="8">The sequence shown here is derived from an EMBL/GenBank/DDBJ whole genome shotgun (WGS) entry which is preliminary data.</text>
</comment>
<sequence length="467" mass="48816">MLANTPARGHDGPRVRTGGLRIVTGAEAGADRGDDGRAARRVQGTFYTLTLGNTLAASFIWGINTLFLLDAGLSNLEAFAANAFFSLGMFLFEIPTGVVADTVGRRASYLLGTVTLAVTTVLYWLLWLWESPFWAWAVVSVLLGLGFTFFSGAVDAWLVDALKATGYGGSLETVFGRAMVVGSAAMLGGSILGGVIAQVTDLGVPFLIRAGILVVMFAVAAALMRDLGFEPERGVGPVKATGEVLRASLKYGLGRRPVRWLMLATPFTTAVGFYAFYALQPYLLELWGDEGAYSIAGLAAALLSGAGIVGGLCAPLVRRLFRKRTSVILLATLTSTGVLVALGLTTEFWVAVVLIAVWGVSSSIDDPVHRSYLNDMIPSKQRATVLSFDSLLGSAGGAAIQPGLGRAADLGGYGVSLLWTAGVQVLATPFVLLSRAEHDPADTAREVTPAVESGGSPATDPTPPPAS</sequence>
<dbReference type="EMBL" id="BAAAPW010000002">
    <property type="protein sequence ID" value="GAA2033626.1"/>
    <property type="molecule type" value="Genomic_DNA"/>
</dbReference>
<evidence type="ECO:0000256" key="3">
    <source>
        <dbReference type="ARBA" id="ARBA00022989"/>
    </source>
</evidence>
<dbReference type="Pfam" id="PF07690">
    <property type="entry name" value="MFS_1"/>
    <property type="match status" value="1"/>
</dbReference>
<evidence type="ECO:0000313" key="9">
    <source>
        <dbReference type="Proteomes" id="UP001501196"/>
    </source>
</evidence>
<protein>
    <submittedName>
        <fullName evidence="8">Tetracycline efflux MFS transporter TetA(P)</fullName>
    </submittedName>
</protein>
<evidence type="ECO:0000256" key="5">
    <source>
        <dbReference type="SAM" id="MobiDB-lite"/>
    </source>
</evidence>
<reference evidence="8 9" key="1">
    <citation type="journal article" date="2019" name="Int. J. Syst. Evol. Microbiol.">
        <title>The Global Catalogue of Microorganisms (GCM) 10K type strain sequencing project: providing services to taxonomists for standard genome sequencing and annotation.</title>
        <authorList>
            <consortium name="The Broad Institute Genomics Platform"/>
            <consortium name="The Broad Institute Genome Sequencing Center for Infectious Disease"/>
            <person name="Wu L."/>
            <person name="Ma J."/>
        </authorList>
    </citation>
    <scope>NUCLEOTIDE SEQUENCE [LARGE SCALE GENOMIC DNA]</scope>
    <source>
        <strain evidence="8 9">JCM 15672</strain>
    </source>
</reference>
<feature type="transmembrane region" description="Helical" evidence="6">
    <location>
        <begin position="133"/>
        <end position="158"/>
    </location>
</feature>
<dbReference type="SUPFAM" id="SSF103473">
    <property type="entry name" value="MFS general substrate transporter"/>
    <property type="match status" value="1"/>
</dbReference>
<dbReference type="Gene3D" id="1.20.1250.20">
    <property type="entry name" value="MFS general substrate transporter like domains"/>
    <property type="match status" value="1"/>
</dbReference>
<accession>A0ABN2UBP0</accession>
<dbReference type="PANTHER" id="PTHR23530">
    <property type="entry name" value="TRANSPORT PROTEIN-RELATED"/>
    <property type="match status" value="1"/>
</dbReference>
<feature type="transmembrane region" description="Helical" evidence="6">
    <location>
        <begin position="291"/>
        <end position="314"/>
    </location>
</feature>
<feature type="transmembrane region" description="Helical" evidence="6">
    <location>
        <begin position="107"/>
        <end position="127"/>
    </location>
</feature>
<feature type="region of interest" description="Disordered" evidence="5">
    <location>
        <begin position="441"/>
        <end position="467"/>
    </location>
</feature>
<feature type="transmembrane region" description="Helical" evidence="6">
    <location>
        <begin position="348"/>
        <end position="364"/>
    </location>
</feature>
<evidence type="ECO:0000256" key="1">
    <source>
        <dbReference type="ARBA" id="ARBA00004651"/>
    </source>
</evidence>
<dbReference type="PANTHER" id="PTHR23530:SF1">
    <property type="entry name" value="PERMEASE, MAJOR FACILITATOR SUPERFAMILY-RELATED"/>
    <property type="match status" value="1"/>
</dbReference>
<feature type="transmembrane region" description="Helical" evidence="6">
    <location>
        <begin position="260"/>
        <end position="279"/>
    </location>
</feature>
<evidence type="ECO:0000313" key="8">
    <source>
        <dbReference type="EMBL" id="GAA2033626.1"/>
    </source>
</evidence>
<dbReference type="Proteomes" id="UP001501196">
    <property type="component" value="Unassembled WGS sequence"/>
</dbReference>
<keyword evidence="2 6" id="KW-0812">Transmembrane</keyword>
<evidence type="ECO:0000256" key="2">
    <source>
        <dbReference type="ARBA" id="ARBA00022692"/>
    </source>
</evidence>
<evidence type="ECO:0000256" key="4">
    <source>
        <dbReference type="ARBA" id="ARBA00023136"/>
    </source>
</evidence>
<proteinExistence type="predicted"/>
<evidence type="ECO:0000256" key="6">
    <source>
        <dbReference type="SAM" id="Phobius"/>
    </source>
</evidence>
<organism evidence="8 9">
    <name type="scientific">Agromyces tropicus</name>
    <dbReference type="NCBI Taxonomy" id="555371"/>
    <lineage>
        <taxon>Bacteria</taxon>
        <taxon>Bacillati</taxon>
        <taxon>Actinomycetota</taxon>
        <taxon>Actinomycetes</taxon>
        <taxon>Micrococcales</taxon>
        <taxon>Microbacteriaceae</taxon>
        <taxon>Agromyces</taxon>
    </lineage>
</organism>
<dbReference type="InterPro" id="IPR011701">
    <property type="entry name" value="MFS"/>
</dbReference>
<dbReference type="PROSITE" id="PS50850">
    <property type="entry name" value="MFS"/>
    <property type="match status" value="1"/>
</dbReference>
<feature type="transmembrane region" description="Helical" evidence="6">
    <location>
        <begin position="178"/>
        <end position="200"/>
    </location>
</feature>
<feature type="transmembrane region" description="Helical" evidence="6">
    <location>
        <begin position="410"/>
        <end position="433"/>
    </location>
</feature>
<keyword evidence="3 6" id="KW-1133">Transmembrane helix</keyword>
<feature type="transmembrane region" description="Helical" evidence="6">
    <location>
        <begin position="206"/>
        <end position="224"/>
    </location>
</feature>
<dbReference type="InterPro" id="IPR020846">
    <property type="entry name" value="MFS_dom"/>
</dbReference>
<dbReference type="InterPro" id="IPR053160">
    <property type="entry name" value="MFS_DHA3_Transporter"/>
</dbReference>
<feature type="transmembrane region" description="Helical" evidence="6">
    <location>
        <begin position="79"/>
        <end position="100"/>
    </location>
</feature>
<gene>
    <name evidence="8" type="primary">tetA(P)</name>
    <name evidence="8" type="ORF">GCM10009819_17140</name>
</gene>
<name>A0ABN2UBP0_9MICO</name>
<feature type="domain" description="Major facilitator superfamily (MFS) profile" evidence="7">
    <location>
        <begin position="42"/>
        <end position="439"/>
    </location>
</feature>
<evidence type="ECO:0000259" key="7">
    <source>
        <dbReference type="PROSITE" id="PS50850"/>
    </source>
</evidence>
<dbReference type="InterPro" id="IPR036259">
    <property type="entry name" value="MFS_trans_sf"/>
</dbReference>
<comment type="subcellular location">
    <subcellularLocation>
        <location evidence="1">Cell membrane</location>
        <topology evidence="1">Multi-pass membrane protein</topology>
    </subcellularLocation>
</comment>
<keyword evidence="9" id="KW-1185">Reference proteome</keyword>
<feature type="transmembrane region" description="Helical" evidence="6">
    <location>
        <begin position="46"/>
        <end position="67"/>
    </location>
</feature>
<keyword evidence="4 6" id="KW-0472">Membrane</keyword>